<dbReference type="InterPro" id="IPR018062">
    <property type="entry name" value="HTH_AraC-typ_CS"/>
</dbReference>
<dbReference type="InterPro" id="IPR009057">
    <property type="entry name" value="Homeodomain-like_sf"/>
</dbReference>
<dbReference type="Pfam" id="PF12833">
    <property type="entry name" value="HTH_18"/>
    <property type="match status" value="1"/>
</dbReference>
<keyword evidence="2" id="KW-0238">DNA-binding</keyword>
<dbReference type="SMART" id="SM00342">
    <property type="entry name" value="HTH_ARAC"/>
    <property type="match status" value="1"/>
</dbReference>
<dbReference type="PROSITE" id="PS00041">
    <property type="entry name" value="HTH_ARAC_FAMILY_1"/>
    <property type="match status" value="1"/>
</dbReference>
<keyword evidence="6" id="KW-1185">Reference proteome</keyword>
<evidence type="ECO:0000256" key="3">
    <source>
        <dbReference type="ARBA" id="ARBA00023163"/>
    </source>
</evidence>
<reference evidence="5 6" key="1">
    <citation type="submission" date="2018-07" db="EMBL/GenBank/DDBJ databases">
        <title>Arthrobacter sp. nov., isolated from raw cow's milk with high bacterial count.</title>
        <authorList>
            <person name="Hahne J."/>
            <person name="Isele D."/>
            <person name="Lipski A."/>
        </authorList>
    </citation>
    <scope>NUCLEOTIDE SEQUENCE [LARGE SCALE GENOMIC DNA]</scope>
    <source>
        <strain evidence="5 6">JZ R-35</strain>
    </source>
</reference>
<dbReference type="PANTHER" id="PTHR46796">
    <property type="entry name" value="HTH-TYPE TRANSCRIPTIONAL ACTIVATOR RHAS-RELATED"/>
    <property type="match status" value="1"/>
</dbReference>
<dbReference type="PROSITE" id="PS01124">
    <property type="entry name" value="HTH_ARAC_FAMILY_2"/>
    <property type="match status" value="1"/>
</dbReference>
<evidence type="ECO:0000256" key="1">
    <source>
        <dbReference type="ARBA" id="ARBA00023015"/>
    </source>
</evidence>
<dbReference type="Proteomes" id="UP000265419">
    <property type="component" value="Unassembled WGS sequence"/>
</dbReference>
<dbReference type="InterPro" id="IPR050204">
    <property type="entry name" value="AraC_XylS_family_regulators"/>
</dbReference>
<dbReference type="InterPro" id="IPR018060">
    <property type="entry name" value="HTH_AraC"/>
</dbReference>
<dbReference type="EMBL" id="QQXK01000019">
    <property type="protein sequence ID" value="RII41861.1"/>
    <property type="molecule type" value="Genomic_DNA"/>
</dbReference>
<organism evidence="5 6">
    <name type="scientific">Galactobacter valiniphilus</name>
    <dbReference type="NCBI Taxonomy" id="2676122"/>
    <lineage>
        <taxon>Bacteria</taxon>
        <taxon>Bacillati</taxon>
        <taxon>Actinomycetota</taxon>
        <taxon>Actinomycetes</taxon>
        <taxon>Micrococcales</taxon>
        <taxon>Micrococcaceae</taxon>
        <taxon>Galactobacter</taxon>
    </lineage>
</organism>
<evidence type="ECO:0000313" key="5">
    <source>
        <dbReference type="EMBL" id="RII41861.1"/>
    </source>
</evidence>
<dbReference type="GO" id="GO:0043565">
    <property type="term" value="F:sequence-specific DNA binding"/>
    <property type="evidence" value="ECO:0007669"/>
    <property type="project" value="InterPro"/>
</dbReference>
<keyword evidence="3" id="KW-0804">Transcription</keyword>
<evidence type="ECO:0000256" key="2">
    <source>
        <dbReference type="ARBA" id="ARBA00023125"/>
    </source>
</evidence>
<dbReference type="PANTHER" id="PTHR46796:SF6">
    <property type="entry name" value="ARAC SUBFAMILY"/>
    <property type="match status" value="1"/>
</dbReference>
<accession>A0A399J8F5</accession>
<evidence type="ECO:0000259" key="4">
    <source>
        <dbReference type="PROSITE" id="PS01124"/>
    </source>
</evidence>
<gene>
    <name evidence="5" type="ORF">DWB68_10040</name>
</gene>
<protein>
    <submittedName>
        <fullName evidence="5">Helix-turn-helix domain-containing protein</fullName>
    </submittedName>
</protein>
<proteinExistence type="predicted"/>
<dbReference type="InterPro" id="IPR020449">
    <property type="entry name" value="Tscrpt_reg_AraC-type_HTH"/>
</dbReference>
<name>A0A399J8F5_9MICC</name>
<keyword evidence="1" id="KW-0805">Transcription regulation</keyword>
<dbReference type="Pfam" id="PF14525">
    <property type="entry name" value="AraC_binding_2"/>
    <property type="match status" value="1"/>
</dbReference>
<dbReference type="AlphaFoldDB" id="A0A399J8F5"/>
<dbReference type="InterPro" id="IPR035418">
    <property type="entry name" value="AraC-bd_2"/>
</dbReference>
<dbReference type="SUPFAM" id="SSF46689">
    <property type="entry name" value="Homeodomain-like"/>
    <property type="match status" value="1"/>
</dbReference>
<feature type="domain" description="HTH araC/xylS-type" evidence="4">
    <location>
        <begin position="216"/>
        <end position="316"/>
    </location>
</feature>
<sequence length="324" mass="34912">MGGRAGEGTVESSVIEVEDVNAWHRVVSERLMPLAIDSSANPDFKASVTAQAFAGVRLARVRAGKHAAERTHRLAAGGDPHYWLALQIAGSSTISQAGRTAELAPGELAVYDSSMPYRREFPGDSDTLVVLIPQQLISLPPQALALIAGLRIGADEGMGAILSAYLSSLAAHLHELKDGQGASTVHALLELVTAVFSEQFGLVAPHRSARRLDEVMRIRAWIMDRLGDPTLDPAGIAAAHFISTRQLHVLFHEQGSSVGTWVRERRLDAARRDLQTPGEDSGIAAIAERWGFGDPAHFARAFKRAYGVSPRAFRDASRKEHPAS</sequence>
<dbReference type="GO" id="GO:0003700">
    <property type="term" value="F:DNA-binding transcription factor activity"/>
    <property type="evidence" value="ECO:0007669"/>
    <property type="project" value="InterPro"/>
</dbReference>
<dbReference type="PRINTS" id="PR00032">
    <property type="entry name" value="HTHARAC"/>
</dbReference>
<evidence type="ECO:0000313" key="6">
    <source>
        <dbReference type="Proteomes" id="UP000265419"/>
    </source>
</evidence>
<dbReference type="Gene3D" id="1.10.10.60">
    <property type="entry name" value="Homeodomain-like"/>
    <property type="match status" value="1"/>
</dbReference>
<comment type="caution">
    <text evidence="5">The sequence shown here is derived from an EMBL/GenBank/DDBJ whole genome shotgun (WGS) entry which is preliminary data.</text>
</comment>